<proteinExistence type="predicted"/>
<name>A0ABR7HPV0_9FIRM</name>
<gene>
    <name evidence="1" type="ORF">H8S34_01740</name>
</gene>
<evidence type="ECO:0000313" key="2">
    <source>
        <dbReference type="Proteomes" id="UP000660021"/>
    </source>
</evidence>
<evidence type="ECO:0000313" key="1">
    <source>
        <dbReference type="EMBL" id="MBC5729554.1"/>
    </source>
</evidence>
<dbReference type="RefSeq" id="WP_186962869.1">
    <property type="nucleotide sequence ID" value="NZ_JACOPR010000001.1"/>
</dbReference>
<dbReference type="Proteomes" id="UP000660021">
    <property type="component" value="Unassembled WGS sequence"/>
</dbReference>
<comment type="caution">
    <text evidence="1">The sequence shown here is derived from an EMBL/GenBank/DDBJ whole genome shotgun (WGS) entry which is preliminary data.</text>
</comment>
<protein>
    <submittedName>
        <fullName evidence="1">Uncharacterized protein</fullName>
    </submittedName>
</protein>
<reference evidence="1 2" key="1">
    <citation type="submission" date="2020-08" db="EMBL/GenBank/DDBJ databases">
        <title>Genome public.</title>
        <authorList>
            <person name="Liu C."/>
            <person name="Sun Q."/>
        </authorList>
    </citation>
    <scope>NUCLEOTIDE SEQUENCE [LARGE SCALE GENOMIC DNA]</scope>
    <source>
        <strain evidence="1 2">New-38</strain>
    </source>
</reference>
<accession>A0ABR7HPV0</accession>
<sequence length="113" mass="12477">MLYEEKSTVYVRLDGDRITDINSSAFLGDTRGWTAIDAGTGDRFRHAYRHYLPGRPLDGDGISLWKLAGGKPVERTAEEMEADRAALVPPAPTALEQLRADVDFLAIMQGVEL</sequence>
<keyword evidence="2" id="KW-1185">Reference proteome</keyword>
<dbReference type="EMBL" id="JACOPR010000001">
    <property type="protein sequence ID" value="MBC5729554.1"/>
    <property type="molecule type" value="Genomic_DNA"/>
</dbReference>
<organism evidence="1 2">
    <name type="scientific">Pseudoflavonifractor hominis</name>
    <dbReference type="NCBI Taxonomy" id="2763059"/>
    <lineage>
        <taxon>Bacteria</taxon>
        <taxon>Bacillati</taxon>
        <taxon>Bacillota</taxon>
        <taxon>Clostridia</taxon>
        <taxon>Eubacteriales</taxon>
        <taxon>Oscillospiraceae</taxon>
        <taxon>Pseudoflavonifractor</taxon>
    </lineage>
</organism>